<dbReference type="InterPro" id="IPR018711">
    <property type="entry name" value="NAGPA"/>
</dbReference>
<feature type="domain" description="Calcineurin-like phosphoesterase" evidence="3">
    <location>
        <begin position="783"/>
        <end position="962"/>
    </location>
</feature>
<keyword evidence="2" id="KW-0732">Signal</keyword>
<feature type="chain" id="PRO_5042193662" evidence="2">
    <location>
        <begin position="32"/>
        <end position="1132"/>
    </location>
</feature>
<keyword evidence="6" id="KW-1185">Reference proteome</keyword>
<dbReference type="RefSeq" id="WP_075764262.1">
    <property type="nucleotide sequence ID" value="NZ_CP016076.1"/>
</dbReference>
<dbReference type="SUPFAM" id="SSF56300">
    <property type="entry name" value="Metallo-dependent phosphatases"/>
    <property type="match status" value="1"/>
</dbReference>
<dbReference type="PANTHER" id="PTHR40446">
    <property type="entry name" value="N-ACETYLGLUCOSAMINE-1-PHOSPHODIESTER ALPHA-N-ACETYLGLUCOSAMINIDASE"/>
    <property type="match status" value="1"/>
</dbReference>
<evidence type="ECO:0000313" key="5">
    <source>
        <dbReference type="EMBL" id="APU14081.1"/>
    </source>
</evidence>
<evidence type="ECO:0000259" key="4">
    <source>
        <dbReference type="Pfam" id="PF09992"/>
    </source>
</evidence>
<dbReference type="KEGG" id="acad:UA74_10090"/>
<evidence type="ECO:0000256" key="2">
    <source>
        <dbReference type="SAM" id="SignalP"/>
    </source>
</evidence>
<dbReference type="Proteomes" id="UP000185511">
    <property type="component" value="Chromosome"/>
</dbReference>
<proteinExistence type="predicted"/>
<feature type="signal peptide" evidence="2">
    <location>
        <begin position="1"/>
        <end position="31"/>
    </location>
</feature>
<feature type="region of interest" description="Disordered" evidence="1">
    <location>
        <begin position="42"/>
        <end position="74"/>
    </location>
</feature>
<dbReference type="InterPro" id="IPR001969">
    <property type="entry name" value="Aspartic_peptidase_AS"/>
</dbReference>
<evidence type="ECO:0000313" key="6">
    <source>
        <dbReference type="Proteomes" id="UP000185511"/>
    </source>
</evidence>
<dbReference type="PANTHER" id="PTHR40446:SF2">
    <property type="entry name" value="N-ACETYLGLUCOSAMINE-1-PHOSPHODIESTER ALPHA-N-ACETYLGLUCOSAMINIDASE"/>
    <property type="match status" value="1"/>
</dbReference>
<evidence type="ECO:0000259" key="3">
    <source>
        <dbReference type="Pfam" id="PF00149"/>
    </source>
</evidence>
<dbReference type="Pfam" id="PF09992">
    <property type="entry name" value="NAGPA"/>
    <property type="match status" value="1"/>
</dbReference>
<dbReference type="Gene3D" id="3.60.21.10">
    <property type="match status" value="1"/>
</dbReference>
<protein>
    <submittedName>
        <fullName evidence="5">Periplasmic protein (DUF2233)/Calcineurin-like phosphoesterase</fullName>
    </submittedName>
</protein>
<accession>A0AAC9LB34</accession>
<feature type="compositionally biased region" description="Polar residues" evidence="1">
    <location>
        <begin position="51"/>
        <end position="74"/>
    </location>
</feature>
<feature type="domain" description="Phosphodiester glycosidase" evidence="4">
    <location>
        <begin position="244"/>
        <end position="411"/>
    </location>
</feature>
<reference evidence="6" key="1">
    <citation type="submission" date="2016-06" db="EMBL/GenBank/DDBJ databases">
        <title>Complete genome sequence of Actinoalloteichus fjordicus DSM 46855 (=ADI127-17), type strain of the new species Actinoalloteichus fjordicus.</title>
        <authorList>
            <person name="Ruckert C."/>
            <person name="Nouioui I."/>
            <person name="Willmese J."/>
            <person name="van Wezel G."/>
            <person name="Klenk H.-P."/>
            <person name="Kalinowski J."/>
            <person name="Zotchev S.B."/>
        </authorList>
    </citation>
    <scope>NUCLEOTIDE SEQUENCE [LARGE SCALE GENOMIC DNA]</scope>
    <source>
        <strain evidence="6">ADI127-7</strain>
    </source>
</reference>
<organism evidence="5 6">
    <name type="scientific">Actinoalloteichus fjordicus</name>
    <dbReference type="NCBI Taxonomy" id="1612552"/>
    <lineage>
        <taxon>Bacteria</taxon>
        <taxon>Bacillati</taxon>
        <taxon>Actinomycetota</taxon>
        <taxon>Actinomycetes</taxon>
        <taxon>Pseudonocardiales</taxon>
        <taxon>Pseudonocardiaceae</taxon>
        <taxon>Actinoalloteichus</taxon>
    </lineage>
</organism>
<dbReference type="PROSITE" id="PS00141">
    <property type="entry name" value="ASP_PROTEASE"/>
    <property type="match status" value="1"/>
</dbReference>
<sequence>MPRSAGRARRGVGITAVSALLLLAASTGAGAVDGTAVAPPVEDAPAASSSGESALRTSIDPTATPQSGFTTDSVTTQVAPGIELTEFDRFDPAGWIRGDVLTAELSETSLEPVYLHPGTVADRTPLSEQLAEAGAVAGVNGDFFDINATGAPLGVGIDDGELRHAPAAGHNLTAAFTEDRRAALTEVFLAARLTLPDGTVLTGSNLNSPVIARDGIGVFTPAWGSTSRVTATSGAAEVREVELVDGRVSAIRTAPGDGPIAEGTQILLARDAGATALDALVEGDAVEVGLAPRADAAEIAVAVGGNRVLVRDGEVQPVDNVAAHPRTAVGFSEDGSRFWLVSIDGRQSTSRGMTELELAHHLHSLGAHEALNLDGGGSSTLLARKVGDAEAAVHNSPSDGGERLVPNGLGLRTAEGSGRLTGYRVEPAVAGPDSHRVLAGLSRRLDALGHDESGAPVEATPRWRVHRPGNGRVTDGVFVARDRADRIGETTTVTAATGRLQGTTELDVLGRPVRLRGDVGQVALSGAEVTSQVRVLGSDADGFSTWVEPDDLRLDFDADVVRVEPADDGFAVTALVDSGSTVITATAGDLTARIGVTVGTEQQVLDPLDSLDGWQASAFPAVVGSAVSLADGRDDTQGVALDYRLTGTTATRAAYVNAVPQTPLPEGTQRIGLWVNGDGNGAWLRLELRDGADSPAVLGLAASVDWTGWRYVETELPAGLAAPVRLQRFYLVETDRDRQYEGRVVFDDLTAAVSPVADVPPEPVSPDAAVVVDDVLAPERGALRVAVVSDAQFTADDPAGPLVAQARRTLQEALAAEPDLVLINGDLVDRGTAPDFELARAVLDEELGEQVPWYYLPGNHEVSGPGDTSEFEAVFGETSQRVDHDGIRLILLDSSRGTLRGGGFDQIEMLRAELDAAEEDRSVKGVLVALHHPTDDPGTAGNSQLGDQREAELLLDWLSEFEDAAGKPTALVASHAGRFHADRVDGVPRLVNGNAGKSPSGPVDQGGFTGWSLVQMRPADRDEAVRFELRPHVDELVLTAPERIGRDDSETVTTLVRQEDREVPVAYPVSADWSGSRSLHIVESDRPKDRPRPWHVASFDPATGTLAGLRRGEVELSVTVNGVTETVDVSVR</sequence>
<name>A0AAC9LB34_9PSEU</name>
<dbReference type="AlphaFoldDB" id="A0AAC9LB34"/>
<dbReference type="EMBL" id="CP016076">
    <property type="protein sequence ID" value="APU14081.1"/>
    <property type="molecule type" value="Genomic_DNA"/>
</dbReference>
<evidence type="ECO:0000256" key="1">
    <source>
        <dbReference type="SAM" id="MobiDB-lite"/>
    </source>
</evidence>
<dbReference type="InterPro" id="IPR004843">
    <property type="entry name" value="Calcineurin-like_PHP"/>
</dbReference>
<dbReference type="Pfam" id="PF00149">
    <property type="entry name" value="Metallophos"/>
    <property type="match status" value="1"/>
</dbReference>
<dbReference type="GO" id="GO:0006508">
    <property type="term" value="P:proteolysis"/>
    <property type="evidence" value="ECO:0007669"/>
    <property type="project" value="InterPro"/>
</dbReference>
<dbReference type="InterPro" id="IPR029052">
    <property type="entry name" value="Metallo-depent_PP-like"/>
</dbReference>
<gene>
    <name evidence="5" type="ORF">UA74_10090</name>
</gene>
<dbReference type="GO" id="GO:0004190">
    <property type="term" value="F:aspartic-type endopeptidase activity"/>
    <property type="evidence" value="ECO:0007669"/>
    <property type="project" value="InterPro"/>
</dbReference>